<keyword evidence="2" id="KW-1185">Reference proteome</keyword>
<dbReference type="EMBL" id="FNVA01000002">
    <property type="protein sequence ID" value="SEF95956.1"/>
    <property type="molecule type" value="Genomic_DNA"/>
</dbReference>
<reference evidence="1 2" key="1">
    <citation type="submission" date="2016-10" db="EMBL/GenBank/DDBJ databases">
        <authorList>
            <person name="de Groot N.N."/>
        </authorList>
    </citation>
    <scope>NUCLEOTIDE SEQUENCE [LARGE SCALE GENOMIC DNA]</scope>
    <source>
        <strain evidence="1 2">DSM 22489</strain>
    </source>
</reference>
<evidence type="ECO:0000313" key="2">
    <source>
        <dbReference type="Proteomes" id="UP000236728"/>
    </source>
</evidence>
<protein>
    <submittedName>
        <fullName evidence="1">Uncharacterized conserved protein, DUF497 family</fullName>
    </submittedName>
</protein>
<organism evidence="1 2">
    <name type="scientific">Bryocella elongata</name>
    <dbReference type="NCBI Taxonomy" id="863522"/>
    <lineage>
        <taxon>Bacteria</taxon>
        <taxon>Pseudomonadati</taxon>
        <taxon>Acidobacteriota</taxon>
        <taxon>Terriglobia</taxon>
        <taxon>Terriglobales</taxon>
        <taxon>Acidobacteriaceae</taxon>
        <taxon>Bryocella</taxon>
    </lineage>
</organism>
<dbReference type="Proteomes" id="UP000236728">
    <property type="component" value="Unassembled WGS sequence"/>
</dbReference>
<evidence type="ECO:0000313" key="1">
    <source>
        <dbReference type="EMBL" id="SEF95956.1"/>
    </source>
</evidence>
<dbReference type="Gene3D" id="3.10.450.530">
    <property type="entry name" value="Ribonuclease toxin, BrnT, of type II toxin-antitoxin system"/>
    <property type="match status" value="1"/>
</dbReference>
<dbReference type="OrthoDB" id="129592at2"/>
<name>A0A1H5W9L4_9BACT</name>
<dbReference type="RefSeq" id="WP_103932410.1">
    <property type="nucleotide sequence ID" value="NZ_FNVA01000002.1"/>
</dbReference>
<gene>
    <name evidence="1" type="ORF">SAMN05421819_1485</name>
</gene>
<accession>A0A1H5W9L4</accession>
<dbReference type="AlphaFoldDB" id="A0A1H5W9L4"/>
<sequence length="92" mass="11254">MRFEFDAEKSERLRKNPKRGIGFEEAQEIFARPYYQDRRSDDPEQFRAIGWVGRLLYSLIFEVREDADGDYYHLVTLWRSTREEKELYEDHS</sequence>
<dbReference type="InterPro" id="IPR038573">
    <property type="entry name" value="BrnT_sf"/>
</dbReference>
<proteinExistence type="predicted"/>